<feature type="binding site" evidence="10">
    <location>
        <position position="74"/>
    </location>
    <ligand>
        <name>Na(+)</name>
        <dbReference type="ChEBI" id="CHEBI:29101"/>
        <note>structural</note>
    </ligand>
</feature>
<evidence type="ECO:0000256" key="9">
    <source>
        <dbReference type="ARBA" id="ARBA00049940"/>
    </source>
</evidence>
<feature type="transmembrane region" description="Helical" evidence="10">
    <location>
        <begin position="96"/>
        <end position="116"/>
    </location>
</feature>
<evidence type="ECO:0000256" key="2">
    <source>
        <dbReference type="ARBA" id="ARBA00022475"/>
    </source>
</evidence>
<evidence type="ECO:0000313" key="11">
    <source>
        <dbReference type="EMBL" id="HJC65083.1"/>
    </source>
</evidence>
<reference evidence="11" key="1">
    <citation type="journal article" date="2021" name="PeerJ">
        <title>Extensive microbial diversity within the chicken gut microbiome revealed by metagenomics and culture.</title>
        <authorList>
            <person name="Gilroy R."/>
            <person name="Ravi A."/>
            <person name="Getino M."/>
            <person name="Pursley I."/>
            <person name="Horton D.L."/>
            <person name="Alikhan N.F."/>
            <person name="Baker D."/>
            <person name="Gharbi K."/>
            <person name="Hall N."/>
            <person name="Watson M."/>
            <person name="Adriaenssens E.M."/>
            <person name="Foster-Nyarko E."/>
            <person name="Jarju S."/>
            <person name="Secka A."/>
            <person name="Antonio M."/>
            <person name="Oren A."/>
            <person name="Chaudhuri R.R."/>
            <person name="La Ragione R."/>
            <person name="Hildebrand F."/>
            <person name="Pallen M.J."/>
        </authorList>
    </citation>
    <scope>NUCLEOTIDE SEQUENCE</scope>
    <source>
        <strain evidence="11">ChiBcec2-3848</strain>
    </source>
</reference>
<keyword evidence="5 10" id="KW-0472">Membrane</keyword>
<dbReference type="Pfam" id="PF02537">
    <property type="entry name" value="CRCB"/>
    <property type="match status" value="1"/>
</dbReference>
<evidence type="ECO:0000256" key="10">
    <source>
        <dbReference type="HAMAP-Rule" id="MF_00454"/>
    </source>
</evidence>
<comment type="caution">
    <text evidence="11">The sequence shown here is derived from an EMBL/GenBank/DDBJ whole genome shotgun (WGS) entry which is preliminary data.</text>
</comment>
<comment type="activity regulation">
    <text evidence="10">Na(+) is not transported, but it plays an essential structural role and its presence is essential for fluoride channel function.</text>
</comment>
<keyword evidence="4 10" id="KW-1133">Transmembrane helix</keyword>
<keyword evidence="10" id="KW-0479">Metal-binding</keyword>
<dbReference type="EMBL" id="DWVZ01000235">
    <property type="protein sequence ID" value="HJC65083.1"/>
    <property type="molecule type" value="Genomic_DNA"/>
</dbReference>
<proteinExistence type="inferred from homology"/>
<dbReference type="GO" id="GO:0062054">
    <property type="term" value="F:fluoride channel activity"/>
    <property type="evidence" value="ECO:0007669"/>
    <property type="project" value="UniProtKB-UniRule"/>
</dbReference>
<dbReference type="Proteomes" id="UP000823886">
    <property type="component" value="Unassembled WGS sequence"/>
</dbReference>
<dbReference type="PANTHER" id="PTHR28259:SF1">
    <property type="entry name" value="FLUORIDE EXPORT PROTEIN 1-RELATED"/>
    <property type="match status" value="1"/>
</dbReference>
<feature type="transmembrane region" description="Helical" evidence="10">
    <location>
        <begin position="32"/>
        <end position="54"/>
    </location>
</feature>
<keyword evidence="6 10" id="KW-0407">Ion channel</keyword>
<protein>
    <recommendedName>
        <fullName evidence="10">Fluoride-specific ion channel FluC</fullName>
    </recommendedName>
</protein>
<organism evidence="11 12">
    <name type="scientific">Candidatus Blautia merdavium</name>
    <dbReference type="NCBI Taxonomy" id="2838494"/>
    <lineage>
        <taxon>Bacteria</taxon>
        <taxon>Bacillati</taxon>
        <taxon>Bacillota</taxon>
        <taxon>Clostridia</taxon>
        <taxon>Lachnospirales</taxon>
        <taxon>Lachnospiraceae</taxon>
        <taxon>Blautia</taxon>
    </lineage>
</organism>
<comment type="subcellular location">
    <subcellularLocation>
        <location evidence="1 10">Cell membrane</location>
        <topology evidence="1 10">Multi-pass membrane protein</topology>
    </subcellularLocation>
</comment>
<dbReference type="GO" id="GO:0005886">
    <property type="term" value="C:plasma membrane"/>
    <property type="evidence" value="ECO:0007669"/>
    <property type="project" value="UniProtKB-SubCell"/>
</dbReference>
<feature type="binding site" evidence="10">
    <location>
        <position position="77"/>
    </location>
    <ligand>
        <name>Na(+)</name>
        <dbReference type="ChEBI" id="CHEBI:29101"/>
        <note>structural</note>
    </ligand>
</feature>
<dbReference type="GO" id="GO:0046872">
    <property type="term" value="F:metal ion binding"/>
    <property type="evidence" value="ECO:0007669"/>
    <property type="project" value="UniProtKB-KW"/>
</dbReference>
<dbReference type="NCBIfam" id="TIGR00494">
    <property type="entry name" value="crcB"/>
    <property type="match status" value="1"/>
</dbReference>
<comment type="function">
    <text evidence="9 10">Fluoride-specific ion channel. Important for reducing fluoride concentration in the cell, thus reducing its toxicity.</text>
</comment>
<name>A0A9D2TDU4_9FIRM</name>
<evidence type="ECO:0000256" key="5">
    <source>
        <dbReference type="ARBA" id="ARBA00023136"/>
    </source>
</evidence>
<evidence type="ECO:0000256" key="4">
    <source>
        <dbReference type="ARBA" id="ARBA00022989"/>
    </source>
</evidence>
<keyword evidence="3 10" id="KW-0812">Transmembrane</keyword>
<sequence length="123" mass="12653">MLNCLFVGMGGFLGAVCRYLMGLIPVPDKSGFPWITLAVNIIGAFVIGAVAAAAAKNGWGNSHLVLFLKTGVCGGFTTFSTFALESSSLIEKGQTGTAAAYMICSLALCLLAVWAGQRAAGMI</sequence>
<keyword evidence="10" id="KW-0915">Sodium</keyword>
<reference evidence="11" key="2">
    <citation type="submission" date="2021-04" db="EMBL/GenBank/DDBJ databases">
        <authorList>
            <person name="Gilroy R."/>
        </authorList>
    </citation>
    <scope>NUCLEOTIDE SEQUENCE</scope>
    <source>
        <strain evidence="11">ChiBcec2-3848</strain>
    </source>
</reference>
<comment type="similarity">
    <text evidence="7 10">Belongs to the fluoride channel Fluc/FEX (TC 1.A.43) family.</text>
</comment>
<comment type="catalytic activity">
    <reaction evidence="8">
        <text>fluoride(in) = fluoride(out)</text>
        <dbReference type="Rhea" id="RHEA:76159"/>
        <dbReference type="ChEBI" id="CHEBI:17051"/>
    </reaction>
    <physiologicalReaction direction="left-to-right" evidence="8">
        <dbReference type="Rhea" id="RHEA:76160"/>
    </physiologicalReaction>
</comment>
<gene>
    <name evidence="10 11" type="primary">crcB</name>
    <name evidence="10" type="synonym">fluC</name>
    <name evidence="11" type="ORF">H9753_15945</name>
</gene>
<keyword evidence="2 10" id="KW-1003">Cell membrane</keyword>
<keyword evidence="10" id="KW-0406">Ion transport</keyword>
<accession>A0A9D2TDU4</accession>
<evidence type="ECO:0000313" key="12">
    <source>
        <dbReference type="Proteomes" id="UP000823886"/>
    </source>
</evidence>
<evidence type="ECO:0000256" key="8">
    <source>
        <dbReference type="ARBA" id="ARBA00035585"/>
    </source>
</evidence>
<dbReference type="PANTHER" id="PTHR28259">
    <property type="entry name" value="FLUORIDE EXPORT PROTEIN 1-RELATED"/>
    <property type="match status" value="1"/>
</dbReference>
<evidence type="ECO:0000256" key="3">
    <source>
        <dbReference type="ARBA" id="ARBA00022692"/>
    </source>
</evidence>
<evidence type="ECO:0000256" key="7">
    <source>
        <dbReference type="ARBA" id="ARBA00035120"/>
    </source>
</evidence>
<dbReference type="HAMAP" id="MF_00454">
    <property type="entry name" value="FluC"/>
    <property type="match status" value="1"/>
</dbReference>
<dbReference type="AlphaFoldDB" id="A0A9D2TDU4"/>
<evidence type="ECO:0000256" key="1">
    <source>
        <dbReference type="ARBA" id="ARBA00004651"/>
    </source>
</evidence>
<evidence type="ECO:0000256" key="6">
    <source>
        <dbReference type="ARBA" id="ARBA00023303"/>
    </source>
</evidence>
<dbReference type="InterPro" id="IPR003691">
    <property type="entry name" value="FluC"/>
</dbReference>
<keyword evidence="10" id="KW-0813">Transport</keyword>
<feature type="transmembrane region" description="Helical" evidence="10">
    <location>
        <begin position="66"/>
        <end position="84"/>
    </location>
</feature>
<dbReference type="GO" id="GO:0140114">
    <property type="term" value="P:cellular detoxification of fluoride"/>
    <property type="evidence" value="ECO:0007669"/>
    <property type="project" value="UniProtKB-UniRule"/>
</dbReference>